<evidence type="ECO:0000313" key="2">
    <source>
        <dbReference type="Proteomes" id="UP000242450"/>
    </source>
</evidence>
<dbReference type="Proteomes" id="UP000242450">
    <property type="component" value="Chromosome 29"/>
</dbReference>
<reference evidence="1 2" key="1">
    <citation type="journal article" date="2018" name="Mol. Genet. Genomics">
        <title>The red deer Cervus elaphus genome CerEla1.0: sequencing, annotating, genes, and chromosomes.</title>
        <authorList>
            <person name="Bana N.A."/>
            <person name="Nyiri A."/>
            <person name="Nagy J."/>
            <person name="Frank K."/>
            <person name="Nagy T."/>
            <person name="Steger V."/>
            <person name="Schiller M."/>
            <person name="Lakatos P."/>
            <person name="Sugar L."/>
            <person name="Horn P."/>
            <person name="Barta E."/>
            <person name="Orosz L."/>
        </authorList>
    </citation>
    <scope>NUCLEOTIDE SEQUENCE [LARGE SCALE GENOMIC DNA]</scope>
    <source>
        <strain evidence="1">Hungarian</strain>
    </source>
</reference>
<accession>A0A212C531</accession>
<dbReference type="AlphaFoldDB" id="A0A212C531"/>
<protein>
    <submittedName>
        <fullName evidence="1">Uncharacterized protein</fullName>
    </submittedName>
</protein>
<sequence length="35" mass="3721">MKGELEVVPKASLCISRPTSSASTQTSQCVILKVE</sequence>
<dbReference type="EMBL" id="MKHE01000029">
    <property type="protein sequence ID" value="OWK01097.1"/>
    <property type="molecule type" value="Genomic_DNA"/>
</dbReference>
<name>A0A212C531_CEREH</name>
<keyword evidence="2" id="KW-1185">Reference proteome</keyword>
<gene>
    <name evidence="1" type="ORF">Celaphus_00018228</name>
</gene>
<comment type="caution">
    <text evidence="1">The sequence shown here is derived from an EMBL/GenBank/DDBJ whole genome shotgun (WGS) entry which is preliminary data.</text>
</comment>
<organism evidence="1 2">
    <name type="scientific">Cervus elaphus hippelaphus</name>
    <name type="common">European red deer</name>
    <dbReference type="NCBI Taxonomy" id="46360"/>
    <lineage>
        <taxon>Eukaryota</taxon>
        <taxon>Metazoa</taxon>
        <taxon>Chordata</taxon>
        <taxon>Craniata</taxon>
        <taxon>Vertebrata</taxon>
        <taxon>Euteleostomi</taxon>
        <taxon>Mammalia</taxon>
        <taxon>Eutheria</taxon>
        <taxon>Laurasiatheria</taxon>
        <taxon>Artiodactyla</taxon>
        <taxon>Ruminantia</taxon>
        <taxon>Pecora</taxon>
        <taxon>Cervidae</taxon>
        <taxon>Cervinae</taxon>
        <taxon>Cervus</taxon>
    </lineage>
</organism>
<proteinExistence type="predicted"/>
<evidence type="ECO:0000313" key="1">
    <source>
        <dbReference type="EMBL" id="OWK01097.1"/>
    </source>
</evidence>